<dbReference type="Gene3D" id="1.10.3810.10">
    <property type="entry name" value="Biosynthetic peptidoglycan transglycosylase-like"/>
    <property type="match status" value="1"/>
</dbReference>
<keyword evidence="2" id="KW-1003">Cell membrane</keyword>
<dbReference type="InterPro" id="IPR012338">
    <property type="entry name" value="Beta-lactam/transpept-like"/>
</dbReference>
<dbReference type="GO" id="GO:0009002">
    <property type="term" value="F:serine-type D-Ala-D-Ala carboxypeptidase activity"/>
    <property type="evidence" value="ECO:0007669"/>
    <property type="project" value="UniProtKB-EC"/>
</dbReference>
<evidence type="ECO:0000259" key="14">
    <source>
        <dbReference type="Pfam" id="PF00912"/>
    </source>
</evidence>
<evidence type="ECO:0000256" key="12">
    <source>
        <dbReference type="ARBA" id="ARBA00034000"/>
    </source>
</evidence>
<dbReference type="GO" id="GO:0071555">
    <property type="term" value="P:cell wall organization"/>
    <property type="evidence" value="ECO:0007669"/>
    <property type="project" value="UniProtKB-KW"/>
</dbReference>
<dbReference type="GO" id="GO:0008955">
    <property type="term" value="F:peptidoglycan glycosyltransferase activity"/>
    <property type="evidence" value="ECO:0007669"/>
    <property type="project" value="UniProtKB-EC"/>
</dbReference>
<comment type="catalytic activity">
    <reaction evidence="12">
        <text>Preferential cleavage: (Ac)2-L-Lys-D-Ala-|-D-Ala. Also transpeptidation of peptidyl-alanyl moieties that are N-acyl substituents of D-alanine.</text>
        <dbReference type="EC" id="3.4.16.4"/>
    </reaction>
</comment>
<reference evidence="15 16" key="1">
    <citation type="submission" date="2015-09" db="EMBL/GenBank/DDBJ databases">
        <title>Draft genome sequence of Kouleothrix aurantiaca JCM 19913.</title>
        <authorList>
            <person name="Hemp J."/>
        </authorList>
    </citation>
    <scope>NUCLEOTIDE SEQUENCE [LARGE SCALE GENOMIC DNA]</scope>
    <source>
        <strain evidence="15 16">COM-B</strain>
    </source>
</reference>
<protein>
    <recommendedName>
        <fullName evidence="14">Glycosyl transferase family 51 domain-containing protein</fullName>
    </recommendedName>
</protein>
<feature type="non-terminal residue" evidence="15">
    <location>
        <position position="1"/>
    </location>
</feature>
<proteinExistence type="predicted"/>
<dbReference type="InterPro" id="IPR001264">
    <property type="entry name" value="Glyco_trans_51"/>
</dbReference>
<dbReference type="GO" id="GO:0008360">
    <property type="term" value="P:regulation of cell shape"/>
    <property type="evidence" value="ECO:0007669"/>
    <property type="project" value="UniProtKB-KW"/>
</dbReference>
<keyword evidence="16" id="KW-1185">Reference proteome</keyword>
<dbReference type="InterPro" id="IPR036950">
    <property type="entry name" value="PBP_transglycosylase"/>
</dbReference>
<evidence type="ECO:0000256" key="10">
    <source>
        <dbReference type="ARBA" id="ARBA00023268"/>
    </source>
</evidence>
<dbReference type="Pfam" id="PF00912">
    <property type="entry name" value="Transgly"/>
    <property type="match status" value="1"/>
</dbReference>
<keyword evidence="9" id="KW-0472">Membrane</keyword>
<dbReference type="Gene3D" id="3.40.710.10">
    <property type="entry name" value="DD-peptidase/beta-lactamase superfamily"/>
    <property type="match status" value="1"/>
</dbReference>
<dbReference type="AlphaFoldDB" id="A0A0P9D6Y8"/>
<keyword evidence="5" id="KW-0328">Glycosyltransferase</keyword>
<organism evidence="15 16">
    <name type="scientific">Kouleothrix aurantiaca</name>
    <dbReference type="NCBI Taxonomy" id="186479"/>
    <lineage>
        <taxon>Bacteria</taxon>
        <taxon>Bacillati</taxon>
        <taxon>Chloroflexota</taxon>
        <taxon>Chloroflexia</taxon>
        <taxon>Chloroflexales</taxon>
        <taxon>Roseiflexineae</taxon>
        <taxon>Roseiflexaceae</taxon>
        <taxon>Kouleothrix</taxon>
    </lineage>
</organism>
<dbReference type="PANTHER" id="PTHR32282">
    <property type="entry name" value="BINDING PROTEIN TRANSPEPTIDASE, PUTATIVE-RELATED"/>
    <property type="match status" value="1"/>
</dbReference>
<evidence type="ECO:0000256" key="1">
    <source>
        <dbReference type="ARBA" id="ARBA00004236"/>
    </source>
</evidence>
<evidence type="ECO:0000256" key="7">
    <source>
        <dbReference type="ARBA" id="ARBA00022960"/>
    </source>
</evidence>
<name>A0A0P9D6Y8_9CHLR</name>
<keyword evidence="7" id="KW-0133">Cell shape</keyword>
<comment type="catalytic activity">
    <reaction evidence="13">
        <text>[GlcNAc-(1-&gt;4)-Mur2Ac(oyl-L-Ala-gamma-D-Glu-L-Lys-D-Ala-D-Ala)](n)-di-trans,octa-cis-undecaprenyl diphosphate + beta-D-GlcNAc-(1-&gt;4)-Mur2Ac(oyl-L-Ala-gamma-D-Glu-L-Lys-D-Ala-D-Ala)-di-trans,octa-cis-undecaprenyl diphosphate = [GlcNAc-(1-&gt;4)-Mur2Ac(oyl-L-Ala-gamma-D-Glu-L-Lys-D-Ala-D-Ala)](n+1)-di-trans,octa-cis-undecaprenyl diphosphate + di-trans,octa-cis-undecaprenyl diphosphate + H(+)</text>
        <dbReference type="Rhea" id="RHEA:23708"/>
        <dbReference type="Rhea" id="RHEA-COMP:9602"/>
        <dbReference type="Rhea" id="RHEA-COMP:9603"/>
        <dbReference type="ChEBI" id="CHEBI:15378"/>
        <dbReference type="ChEBI" id="CHEBI:58405"/>
        <dbReference type="ChEBI" id="CHEBI:60033"/>
        <dbReference type="ChEBI" id="CHEBI:78435"/>
        <dbReference type="EC" id="2.4.99.28"/>
    </reaction>
</comment>
<dbReference type="SUPFAM" id="SSF53955">
    <property type="entry name" value="Lysozyme-like"/>
    <property type="match status" value="1"/>
</dbReference>
<keyword evidence="3" id="KW-0121">Carboxypeptidase</keyword>
<comment type="caution">
    <text evidence="15">The sequence shown here is derived from an EMBL/GenBank/DDBJ whole genome shotgun (WGS) entry which is preliminary data.</text>
</comment>
<dbReference type="GO" id="GO:0005886">
    <property type="term" value="C:plasma membrane"/>
    <property type="evidence" value="ECO:0007669"/>
    <property type="project" value="UniProtKB-SubCell"/>
</dbReference>
<evidence type="ECO:0000313" key="16">
    <source>
        <dbReference type="Proteomes" id="UP000050509"/>
    </source>
</evidence>
<dbReference type="Proteomes" id="UP000050509">
    <property type="component" value="Unassembled WGS sequence"/>
</dbReference>
<sequence length="293" mass="32131">TIRALGEQAATADAPPLPSNIQNALIARFDRLPLAERYMLQMAAVIGPQFDRPVLDGIAGAQDALGGALARLAVRGIVRAMLQNYQSQEVVSGASTITQQLVRNVLLPPDQRTAVSFERKLREAILAFKVSQKYSKDQILGLYLNEVYYGAQAYGVEAAAQTFFGKHVWELNLAEATLIAGLPQSPTVLNPLTNLEGAKARQKITLGLMVKFGYLTAAEARAAYSASLNFVPQQSSVVAPHFVFYVRQLLEQRYGPDVLYRGGLRVVTSLDLHWQTEAERITRARVMRSASVC</sequence>
<keyword evidence="4" id="KW-0645">Protease</keyword>
<evidence type="ECO:0000256" key="4">
    <source>
        <dbReference type="ARBA" id="ARBA00022670"/>
    </source>
</evidence>
<keyword evidence="10" id="KW-0511">Multifunctional enzyme</keyword>
<evidence type="ECO:0000256" key="11">
    <source>
        <dbReference type="ARBA" id="ARBA00023316"/>
    </source>
</evidence>
<feature type="domain" description="Glycosyl transferase family 51" evidence="14">
    <location>
        <begin position="74"/>
        <end position="209"/>
    </location>
</feature>
<dbReference type="PANTHER" id="PTHR32282:SF11">
    <property type="entry name" value="PENICILLIN-BINDING PROTEIN 1B"/>
    <property type="match status" value="1"/>
</dbReference>
<evidence type="ECO:0000256" key="6">
    <source>
        <dbReference type="ARBA" id="ARBA00022679"/>
    </source>
</evidence>
<dbReference type="EMBL" id="LJCR01002713">
    <property type="protein sequence ID" value="KPV48362.1"/>
    <property type="molecule type" value="Genomic_DNA"/>
</dbReference>
<comment type="subcellular location">
    <subcellularLocation>
        <location evidence="1">Cell membrane</location>
    </subcellularLocation>
</comment>
<keyword evidence="6" id="KW-0808">Transferase</keyword>
<keyword evidence="8" id="KW-0573">Peptidoglycan synthesis</keyword>
<dbReference type="InterPro" id="IPR050396">
    <property type="entry name" value="Glycosyltr_51/Transpeptidase"/>
</dbReference>
<evidence type="ECO:0000256" key="8">
    <source>
        <dbReference type="ARBA" id="ARBA00022984"/>
    </source>
</evidence>
<dbReference type="InterPro" id="IPR023346">
    <property type="entry name" value="Lysozyme-like_dom_sf"/>
</dbReference>
<evidence type="ECO:0000256" key="3">
    <source>
        <dbReference type="ARBA" id="ARBA00022645"/>
    </source>
</evidence>
<evidence type="ECO:0000256" key="9">
    <source>
        <dbReference type="ARBA" id="ARBA00023136"/>
    </source>
</evidence>
<accession>A0A0P9D6Y8</accession>
<dbReference type="GO" id="GO:0030288">
    <property type="term" value="C:outer membrane-bounded periplasmic space"/>
    <property type="evidence" value="ECO:0007669"/>
    <property type="project" value="TreeGrafter"/>
</dbReference>
<feature type="non-terminal residue" evidence="15">
    <location>
        <position position="293"/>
    </location>
</feature>
<dbReference type="GO" id="GO:0009252">
    <property type="term" value="P:peptidoglycan biosynthetic process"/>
    <property type="evidence" value="ECO:0007669"/>
    <property type="project" value="UniProtKB-KW"/>
</dbReference>
<keyword evidence="11" id="KW-0961">Cell wall biogenesis/degradation</keyword>
<evidence type="ECO:0000256" key="13">
    <source>
        <dbReference type="ARBA" id="ARBA00049902"/>
    </source>
</evidence>
<evidence type="ECO:0000256" key="5">
    <source>
        <dbReference type="ARBA" id="ARBA00022676"/>
    </source>
</evidence>
<gene>
    <name evidence="15" type="ORF">SE17_38475</name>
</gene>
<dbReference type="GO" id="GO:0006508">
    <property type="term" value="P:proteolysis"/>
    <property type="evidence" value="ECO:0007669"/>
    <property type="project" value="UniProtKB-KW"/>
</dbReference>
<evidence type="ECO:0000313" key="15">
    <source>
        <dbReference type="EMBL" id="KPV48362.1"/>
    </source>
</evidence>
<evidence type="ECO:0000256" key="2">
    <source>
        <dbReference type="ARBA" id="ARBA00022475"/>
    </source>
</evidence>
<keyword evidence="4" id="KW-0378">Hydrolase</keyword>